<organism evidence="3">
    <name type="scientific">freshwater metagenome</name>
    <dbReference type="NCBI Taxonomy" id="449393"/>
    <lineage>
        <taxon>unclassified sequences</taxon>
        <taxon>metagenomes</taxon>
        <taxon>ecological metagenomes</taxon>
    </lineage>
</organism>
<proteinExistence type="predicted"/>
<gene>
    <name evidence="3" type="ORF">UFOPK1826_01193</name>
</gene>
<protein>
    <submittedName>
        <fullName evidence="3">Unannotated protein</fullName>
    </submittedName>
</protein>
<evidence type="ECO:0000256" key="2">
    <source>
        <dbReference type="ARBA" id="ARBA00023004"/>
    </source>
</evidence>
<dbReference type="EMBL" id="CAEZUN010000169">
    <property type="protein sequence ID" value="CAB4609969.1"/>
    <property type="molecule type" value="Genomic_DNA"/>
</dbReference>
<evidence type="ECO:0000313" key="3">
    <source>
        <dbReference type="EMBL" id="CAB4609969.1"/>
    </source>
</evidence>
<accession>A0A6J6HDG8</accession>
<dbReference type="PANTHER" id="PTHR20883">
    <property type="entry name" value="PHYTANOYL-COA DIOXYGENASE DOMAIN CONTAINING 1"/>
    <property type="match status" value="1"/>
</dbReference>
<reference evidence="3" key="1">
    <citation type="submission" date="2020-05" db="EMBL/GenBank/DDBJ databases">
        <authorList>
            <person name="Chiriac C."/>
            <person name="Salcher M."/>
            <person name="Ghai R."/>
            <person name="Kavagutti S V."/>
        </authorList>
    </citation>
    <scope>NUCLEOTIDE SEQUENCE</scope>
</reference>
<dbReference type="SUPFAM" id="SSF51197">
    <property type="entry name" value="Clavaminate synthase-like"/>
    <property type="match status" value="1"/>
</dbReference>
<evidence type="ECO:0000256" key="1">
    <source>
        <dbReference type="ARBA" id="ARBA00022723"/>
    </source>
</evidence>
<dbReference type="PANTHER" id="PTHR20883:SF15">
    <property type="entry name" value="PHYTANOYL-COA DIOXYGENASE DOMAIN-CONTAINING PROTEIN 1"/>
    <property type="match status" value="1"/>
</dbReference>
<dbReference type="GO" id="GO:0046872">
    <property type="term" value="F:metal ion binding"/>
    <property type="evidence" value="ECO:0007669"/>
    <property type="project" value="UniProtKB-KW"/>
</dbReference>
<keyword evidence="1" id="KW-0479">Metal-binding</keyword>
<dbReference type="AlphaFoldDB" id="A0A6J6HDG8"/>
<dbReference type="Gene3D" id="2.60.120.620">
    <property type="entry name" value="q2cbj1_9rhob like domain"/>
    <property type="match status" value="1"/>
</dbReference>
<name>A0A6J6HDG8_9ZZZZ</name>
<keyword evidence="2" id="KW-0408">Iron</keyword>
<dbReference type="Pfam" id="PF05721">
    <property type="entry name" value="PhyH"/>
    <property type="match status" value="1"/>
</dbReference>
<sequence>MKTQEGLTAEQIEFFDQNGYLVLPNFVDDQACLNLRDQAMVLAEKYCPSPEQATVFTADGTAVHASDDYFLTSGDKIRCFFEKDAFNERGELRQDAHLCLNKLGHAMHDLDPVFDDFSHSSRLAAVARSIGMKQEKLLQSMYIFKQPRIGGEVTSHVDHTYLWTDPQSVIGFWFAIDDATTQNGCMWALPGGHRLPVKYRNRLTADRKSTYNEVFDSTPYPTEGLVPLEAARGTLVLLNGTLPHRSGPNTSDKPRHAYTLHAIDGTTNYPSDNWLQRTSLPMRGFSN</sequence>
<dbReference type="InterPro" id="IPR008775">
    <property type="entry name" value="Phytyl_CoA_dOase-like"/>
</dbReference>